<organism evidence="3 4">
    <name type="scientific">Thalassobacterium maritimum</name>
    <dbReference type="NCBI Taxonomy" id="3041265"/>
    <lineage>
        <taxon>Bacteria</taxon>
        <taxon>Pseudomonadati</taxon>
        <taxon>Verrucomicrobiota</taxon>
        <taxon>Opitutia</taxon>
        <taxon>Puniceicoccales</taxon>
        <taxon>Coraliomargaritaceae</taxon>
        <taxon>Thalassobacterium</taxon>
    </lineage>
</organism>
<dbReference type="PANTHER" id="PTHR23416:SF23">
    <property type="entry name" value="ACETYLTRANSFERASE C18B11.09C-RELATED"/>
    <property type="match status" value="1"/>
</dbReference>
<dbReference type="PANTHER" id="PTHR23416">
    <property type="entry name" value="SIALIC ACID SYNTHASE-RELATED"/>
    <property type="match status" value="1"/>
</dbReference>
<dbReference type="RefSeq" id="WP_308951979.1">
    <property type="nucleotide sequence ID" value="NZ_JARXHW010000054.1"/>
</dbReference>
<proteinExistence type="inferred from homology"/>
<comment type="caution">
    <text evidence="3">The sequence shown here is derived from an EMBL/GenBank/DDBJ whole genome shotgun (WGS) entry which is preliminary data.</text>
</comment>
<reference evidence="3 4" key="1">
    <citation type="submission" date="2023-04" db="EMBL/GenBank/DDBJ databases">
        <title>A novel bacteria isolated from coastal sediment.</title>
        <authorList>
            <person name="Liu X.-J."/>
            <person name="Du Z.-J."/>
        </authorList>
    </citation>
    <scope>NUCLEOTIDE SEQUENCE [LARGE SCALE GENOMIC DNA]</scope>
    <source>
        <strain evidence="3 4">SDUM461003</strain>
    </source>
</reference>
<dbReference type="Gene3D" id="2.160.10.10">
    <property type="entry name" value="Hexapeptide repeat proteins"/>
    <property type="match status" value="1"/>
</dbReference>
<evidence type="ECO:0000313" key="3">
    <source>
        <dbReference type="EMBL" id="MDQ8209152.1"/>
    </source>
</evidence>
<gene>
    <name evidence="3" type="ORF">QEH52_16620</name>
</gene>
<accession>A0ABU1B155</accession>
<evidence type="ECO:0000256" key="1">
    <source>
        <dbReference type="ARBA" id="ARBA00007274"/>
    </source>
</evidence>
<evidence type="ECO:0000313" key="4">
    <source>
        <dbReference type="Proteomes" id="UP001225316"/>
    </source>
</evidence>
<comment type="similarity">
    <text evidence="1">Belongs to the transferase hexapeptide repeat family.</text>
</comment>
<dbReference type="SUPFAM" id="SSF51161">
    <property type="entry name" value="Trimeric LpxA-like enzymes"/>
    <property type="match status" value="1"/>
</dbReference>
<sequence>MELNIKENREASKYTKRVMLARILWGFGKFVFRWTPRPCFGLRRSILRLFGATVGQNVNIYSSSLIYYPWNLTIGDHSSIGEWALIYNLGAITIGERATVSQRVHLCAGTHDYKDPAMRLLTPSIVIGSDSWICADVFIGPGVNVGDHAIVAAASVVVKDVGIAQIVGGNPAKFIKER</sequence>
<dbReference type="InterPro" id="IPR051159">
    <property type="entry name" value="Hexapeptide_acetyltransf"/>
</dbReference>
<dbReference type="InterPro" id="IPR011004">
    <property type="entry name" value="Trimer_LpxA-like_sf"/>
</dbReference>
<keyword evidence="2" id="KW-0808">Transferase</keyword>
<dbReference type="CDD" id="cd05825">
    <property type="entry name" value="LbH_wcaF_like"/>
    <property type="match status" value="1"/>
</dbReference>
<name>A0ABU1B155_9BACT</name>
<dbReference type="EMBL" id="JARXHW010000054">
    <property type="protein sequence ID" value="MDQ8209152.1"/>
    <property type="molecule type" value="Genomic_DNA"/>
</dbReference>
<evidence type="ECO:0000256" key="2">
    <source>
        <dbReference type="ARBA" id="ARBA00022679"/>
    </source>
</evidence>
<keyword evidence="4" id="KW-1185">Reference proteome</keyword>
<protein>
    <submittedName>
        <fullName evidence="3">Colanic acid biosynthesis acetyltransferase</fullName>
    </submittedName>
</protein>
<dbReference type="Proteomes" id="UP001225316">
    <property type="component" value="Unassembled WGS sequence"/>
</dbReference>